<feature type="compositionally biased region" description="Polar residues" evidence="5">
    <location>
        <begin position="531"/>
        <end position="540"/>
    </location>
</feature>
<dbReference type="PANTHER" id="PTHR37467:SF1">
    <property type="entry name" value="EXPORTED CALCIUM-BINDING GLYCOPROTEIN"/>
    <property type="match status" value="1"/>
</dbReference>
<protein>
    <submittedName>
        <fullName evidence="6">Uncharacterized protein</fullName>
    </submittedName>
</protein>
<dbReference type="InterPro" id="IPR028974">
    <property type="entry name" value="TSP_type-3_rpt"/>
</dbReference>
<keyword evidence="7" id="KW-1185">Reference proteome</keyword>
<geneLocation type="plasmid" evidence="6 7">
    <name>unnamed5</name>
</geneLocation>
<dbReference type="InterPro" id="IPR059100">
    <property type="entry name" value="TSP3_bac"/>
</dbReference>
<evidence type="ECO:0000256" key="3">
    <source>
        <dbReference type="ARBA" id="ARBA00022729"/>
    </source>
</evidence>
<dbReference type="SUPFAM" id="SSF50998">
    <property type="entry name" value="Quinoprotein alcohol dehydrogenase-like"/>
    <property type="match status" value="1"/>
</dbReference>
<feature type="region of interest" description="Disordered" evidence="5">
    <location>
        <begin position="513"/>
        <end position="616"/>
    </location>
</feature>
<evidence type="ECO:0000256" key="5">
    <source>
        <dbReference type="SAM" id="MobiDB-lite"/>
    </source>
</evidence>
<dbReference type="KEGG" id="pxi:J5O05_18485"/>
<accession>A0A975HMU2</accession>
<reference evidence="6" key="1">
    <citation type="submission" date="2021-03" db="EMBL/GenBank/DDBJ databases">
        <title>Complete Genome of Pseudoalteromonas xiamenensis STKMTI.2, a new potential marine bacterium producing anti-Vibrio compounds.</title>
        <authorList>
            <person name="Handayani D.P."/>
            <person name="Isnansetyo A."/>
            <person name="Istiqomah I."/>
            <person name="Jumina J."/>
        </authorList>
    </citation>
    <scope>NUCLEOTIDE SEQUENCE</scope>
    <source>
        <strain evidence="6">STKMTI.2</strain>
        <plasmid evidence="6">unnamed5</plasmid>
    </source>
</reference>
<sequence length="730" mass="80526">MNDEQYLIITQDSDKIVLKNFFVSNSKDVLIRQDELPGQFIHFAQIDNRVVILAKKDNNSHFYLYELNGDVDGDGVQNHVDAYPFDAAASVDTDGDGYPDAWNAGYSSADSTSGLILDSFPNDLVCWLASHDDGSGQCNYAASVPSYVPTQVAIDNQGMVYLLNREENRIYRWSTAASQYRNPILVDKFNPTDSISIMTYSAAHNRLYLAYFSGDVSYIDLTEGKTEVPLFHTKPIDALTAAGDYLIVRYHDFGNERYIYMDGVFNSNGDVVYGPSWDIHKSSCILGRHSFSTWNANTNRMYYIIDEGHRSAWTDHCPRGQSIIAQEIDQTTGSLSSVASSVHYEYSNSVEPIVKPIVGPIKVVNNGTEVILGNGRGYVSDTDSKMLTESYNLGFGFSDLIETDAQFVAAVAADENTELVFVDKQSRRELVRIAIEFTVKQMYLVGNKLILVKDAAGDTEFETITLVDDDQDGLPVWWEQAFGLSDNNSSDAQSDDDNDGLSALDEYTFTTKPNVFDTDGDGLGDGAEINTHLTSPLSQDTDNDGLSDGEEVNTYFTSPVNSDSDGDGFSDGNEVSLYHTDPNDPEAKPAPTTTWSENFESGQKPSNMTTPSTSNAAWSITEEKSVQGRYSLGSGAISVDQTSMVELRGFFAAGTFTFDALVSSESYGDYLSVTINGEQVRDVGKSDSWATYSFSIEPGEHVIRWTYAIKYVYSSGNDKAYIDNLNFVAN</sequence>
<dbReference type="Gene3D" id="4.10.1080.10">
    <property type="entry name" value="TSP type-3 repeat"/>
    <property type="match status" value="1"/>
</dbReference>
<name>A0A975HMU2_9GAMM</name>
<comment type="subcellular location">
    <subcellularLocation>
        <location evidence="1">Secreted</location>
    </subcellularLocation>
</comment>
<evidence type="ECO:0000256" key="2">
    <source>
        <dbReference type="ARBA" id="ARBA00022525"/>
    </source>
</evidence>
<feature type="compositionally biased region" description="Polar residues" evidence="5">
    <location>
        <begin position="591"/>
        <end position="616"/>
    </location>
</feature>
<dbReference type="GO" id="GO:0005509">
    <property type="term" value="F:calcium ion binding"/>
    <property type="evidence" value="ECO:0007669"/>
    <property type="project" value="InterPro"/>
</dbReference>
<keyword evidence="6" id="KW-0614">Plasmid</keyword>
<keyword evidence="3" id="KW-0732">Signal</keyword>
<proteinExistence type="predicted"/>
<dbReference type="InterPro" id="IPR053180">
    <property type="entry name" value="Ca-binding_acidic-repeat"/>
</dbReference>
<organism evidence="6 7">
    <name type="scientific">Pseudoalteromonas xiamenensis</name>
    <dbReference type="NCBI Taxonomy" id="882626"/>
    <lineage>
        <taxon>Bacteria</taxon>
        <taxon>Pseudomonadati</taxon>
        <taxon>Pseudomonadota</taxon>
        <taxon>Gammaproteobacteria</taxon>
        <taxon>Alteromonadales</taxon>
        <taxon>Pseudoalteromonadaceae</taxon>
        <taxon>Pseudoalteromonas</taxon>
    </lineage>
</organism>
<evidence type="ECO:0000313" key="6">
    <source>
        <dbReference type="EMBL" id="QTH73481.1"/>
    </source>
</evidence>
<dbReference type="Pfam" id="PF18884">
    <property type="entry name" value="TSP3_bac"/>
    <property type="match status" value="4"/>
</dbReference>
<dbReference type="RefSeq" id="WP_208845093.1">
    <property type="nucleotide sequence ID" value="NZ_CP072135.1"/>
</dbReference>
<evidence type="ECO:0000256" key="4">
    <source>
        <dbReference type="ARBA" id="ARBA00022837"/>
    </source>
</evidence>
<evidence type="ECO:0000256" key="1">
    <source>
        <dbReference type="ARBA" id="ARBA00004613"/>
    </source>
</evidence>
<dbReference type="PANTHER" id="PTHR37467">
    <property type="entry name" value="EXPORTED CALCIUM-BINDING GLYCOPROTEIN-RELATED"/>
    <property type="match status" value="1"/>
</dbReference>
<dbReference type="Proteomes" id="UP000664904">
    <property type="component" value="Plasmid unnamed5"/>
</dbReference>
<keyword evidence="4" id="KW-0106">Calcium</keyword>
<feature type="compositionally biased region" description="Acidic residues" evidence="5">
    <location>
        <begin position="541"/>
        <end position="551"/>
    </location>
</feature>
<evidence type="ECO:0000313" key="7">
    <source>
        <dbReference type="Proteomes" id="UP000664904"/>
    </source>
</evidence>
<dbReference type="AlphaFoldDB" id="A0A975HMU2"/>
<dbReference type="InterPro" id="IPR011047">
    <property type="entry name" value="Quinoprotein_ADH-like_sf"/>
</dbReference>
<dbReference type="EMBL" id="CP072135">
    <property type="protein sequence ID" value="QTH73481.1"/>
    <property type="molecule type" value="Genomic_DNA"/>
</dbReference>
<gene>
    <name evidence="6" type="ORF">J5O05_18485</name>
</gene>
<keyword evidence="2" id="KW-0964">Secreted</keyword>